<dbReference type="PROSITE" id="PS50977">
    <property type="entry name" value="HTH_TETR_2"/>
    <property type="match status" value="1"/>
</dbReference>
<dbReference type="Pfam" id="PF00440">
    <property type="entry name" value="TetR_N"/>
    <property type="match status" value="1"/>
</dbReference>
<evidence type="ECO:0000256" key="3">
    <source>
        <dbReference type="ARBA" id="ARBA00023163"/>
    </source>
</evidence>
<dbReference type="PANTHER" id="PTHR47506">
    <property type="entry name" value="TRANSCRIPTIONAL REGULATORY PROTEIN"/>
    <property type="match status" value="1"/>
</dbReference>
<keyword evidence="3" id="KW-0804">Transcription</keyword>
<name>A0AB39RRG7_9ACTN</name>
<dbReference type="EMBL" id="CP163443">
    <property type="protein sequence ID" value="XDQ56811.1"/>
    <property type="molecule type" value="Genomic_DNA"/>
</dbReference>
<proteinExistence type="predicted"/>
<protein>
    <submittedName>
        <fullName evidence="6">TetR/AcrR family transcriptional regulator</fullName>
    </submittedName>
</protein>
<dbReference type="Gene3D" id="1.10.10.60">
    <property type="entry name" value="Homeodomain-like"/>
    <property type="match status" value="1"/>
</dbReference>
<dbReference type="InterPro" id="IPR009057">
    <property type="entry name" value="Homeodomain-like_sf"/>
</dbReference>
<accession>A0AB39RRG7</accession>
<evidence type="ECO:0000259" key="5">
    <source>
        <dbReference type="PROSITE" id="PS50977"/>
    </source>
</evidence>
<dbReference type="Pfam" id="PF16925">
    <property type="entry name" value="TetR_C_13"/>
    <property type="match status" value="1"/>
</dbReference>
<dbReference type="AlphaFoldDB" id="A0AB39RRG7"/>
<evidence type="ECO:0000256" key="1">
    <source>
        <dbReference type="ARBA" id="ARBA00023015"/>
    </source>
</evidence>
<dbReference type="RefSeq" id="WP_369249881.1">
    <property type="nucleotide sequence ID" value="NZ_CP163443.1"/>
</dbReference>
<dbReference type="InterPro" id="IPR001647">
    <property type="entry name" value="HTH_TetR"/>
</dbReference>
<organism evidence="6">
    <name type="scientific">Streptomyces sp. R41</name>
    <dbReference type="NCBI Taxonomy" id="3238632"/>
    <lineage>
        <taxon>Bacteria</taxon>
        <taxon>Bacillati</taxon>
        <taxon>Actinomycetota</taxon>
        <taxon>Actinomycetes</taxon>
        <taxon>Kitasatosporales</taxon>
        <taxon>Streptomycetaceae</taxon>
        <taxon>Streptomyces</taxon>
    </lineage>
</organism>
<dbReference type="SUPFAM" id="SSF46689">
    <property type="entry name" value="Homeodomain-like"/>
    <property type="match status" value="1"/>
</dbReference>
<dbReference type="PANTHER" id="PTHR47506:SF1">
    <property type="entry name" value="HTH-TYPE TRANSCRIPTIONAL REGULATOR YJDC"/>
    <property type="match status" value="1"/>
</dbReference>
<dbReference type="InterPro" id="IPR036271">
    <property type="entry name" value="Tet_transcr_reg_TetR-rel_C_sf"/>
</dbReference>
<evidence type="ECO:0000256" key="2">
    <source>
        <dbReference type="ARBA" id="ARBA00023125"/>
    </source>
</evidence>
<evidence type="ECO:0000313" key="6">
    <source>
        <dbReference type="EMBL" id="XDQ56811.1"/>
    </source>
</evidence>
<feature type="DNA-binding region" description="H-T-H motif" evidence="4">
    <location>
        <begin position="40"/>
        <end position="59"/>
    </location>
</feature>
<sequence>MTTRSARSGKTTGRPVAFDRDVALEAALKEFWRYGYDGTSIAMLTAAMDIRPPSLYGAFGDKRALFRECVRLYSEKYGAFVARALAEEPTAFRAVERLLRESAAMYTDRTHPPGCLIISATAAHGPGSAEVAEELRAGRMAFKQVLADRIAEDVRTGRLPADTDVAALATFCAATQQGMSRQAQDGAGRADLEGVAALAMRAWPAC</sequence>
<dbReference type="SUPFAM" id="SSF48498">
    <property type="entry name" value="Tetracyclin repressor-like, C-terminal domain"/>
    <property type="match status" value="1"/>
</dbReference>
<dbReference type="Gene3D" id="1.10.357.10">
    <property type="entry name" value="Tetracycline Repressor, domain 2"/>
    <property type="match status" value="1"/>
</dbReference>
<keyword evidence="2 4" id="KW-0238">DNA-binding</keyword>
<dbReference type="GO" id="GO:0003677">
    <property type="term" value="F:DNA binding"/>
    <property type="evidence" value="ECO:0007669"/>
    <property type="project" value="UniProtKB-UniRule"/>
</dbReference>
<keyword evidence="1" id="KW-0805">Transcription regulation</keyword>
<gene>
    <name evidence="6" type="ORF">AB5J53_36610</name>
</gene>
<feature type="domain" description="HTH tetR-type" evidence="5">
    <location>
        <begin position="17"/>
        <end position="77"/>
    </location>
</feature>
<reference evidence="6" key="1">
    <citation type="submission" date="2024-07" db="EMBL/GenBank/DDBJ databases">
        <authorList>
            <person name="Yu S.T."/>
        </authorList>
    </citation>
    <scope>NUCLEOTIDE SEQUENCE</scope>
    <source>
        <strain evidence="6">R41</strain>
    </source>
</reference>
<dbReference type="InterPro" id="IPR011075">
    <property type="entry name" value="TetR_C"/>
</dbReference>
<evidence type="ECO:0000256" key="4">
    <source>
        <dbReference type="PROSITE-ProRule" id="PRU00335"/>
    </source>
</evidence>